<evidence type="ECO:0000313" key="2">
    <source>
        <dbReference type="Proteomes" id="UP001432027"/>
    </source>
</evidence>
<accession>A0AAV5SJL1</accession>
<dbReference type="AlphaFoldDB" id="A0AAV5SJL1"/>
<protein>
    <submittedName>
        <fullName evidence="1">Uncharacterized protein</fullName>
    </submittedName>
</protein>
<proteinExistence type="predicted"/>
<comment type="caution">
    <text evidence="1">The sequence shown here is derived from an EMBL/GenBank/DDBJ whole genome shotgun (WGS) entry which is preliminary data.</text>
</comment>
<dbReference type="Proteomes" id="UP001432027">
    <property type="component" value="Unassembled WGS sequence"/>
</dbReference>
<evidence type="ECO:0000313" key="1">
    <source>
        <dbReference type="EMBL" id="GMS83532.1"/>
    </source>
</evidence>
<name>A0AAV5SJL1_9BILA</name>
<feature type="non-terminal residue" evidence="1">
    <location>
        <position position="1"/>
    </location>
</feature>
<dbReference type="EMBL" id="BTSX01000002">
    <property type="protein sequence ID" value="GMS83532.1"/>
    <property type="molecule type" value="Genomic_DNA"/>
</dbReference>
<feature type="non-terminal residue" evidence="1">
    <location>
        <position position="84"/>
    </location>
</feature>
<reference evidence="1" key="1">
    <citation type="submission" date="2023-10" db="EMBL/GenBank/DDBJ databases">
        <title>Genome assembly of Pristionchus species.</title>
        <authorList>
            <person name="Yoshida K."/>
            <person name="Sommer R.J."/>
        </authorList>
    </citation>
    <scope>NUCLEOTIDE SEQUENCE</scope>
    <source>
        <strain evidence="1">RS0144</strain>
    </source>
</reference>
<gene>
    <name evidence="1" type="ORF">PENTCL1PPCAC_5707</name>
</gene>
<sequence length="84" mass="9615">YPIDCRVVPGLHPHSHRQRRPMAQLLEELDDSCERAELQRARQEEEPTLKGNDSSLVALAANFSPSSWRSYLPFNRLSALFPIV</sequence>
<organism evidence="1 2">
    <name type="scientific">Pristionchus entomophagus</name>
    <dbReference type="NCBI Taxonomy" id="358040"/>
    <lineage>
        <taxon>Eukaryota</taxon>
        <taxon>Metazoa</taxon>
        <taxon>Ecdysozoa</taxon>
        <taxon>Nematoda</taxon>
        <taxon>Chromadorea</taxon>
        <taxon>Rhabditida</taxon>
        <taxon>Rhabditina</taxon>
        <taxon>Diplogasteromorpha</taxon>
        <taxon>Diplogasteroidea</taxon>
        <taxon>Neodiplogasteridae</taxon>
        <taxon>Pristionchus</taxon>
    </lineage>
</organism>
<keyword evidence="2" id="KW-1185">Reference proteome</keyword>